<dbReference type="InterPro" id="IPR019239">
    <property type="entry name" value="VapB_antitoxin"/>
</dbReference>
<dbReference type="AlphaFoldDB" id="A0A953M1C2"/>
<organism evidence="1 2">
    <name type="scientific">Candidatus Nitrobium versatile</name>
    <dbReference type="NCBI Taxonomy" id="2884831"/>
    <lineage>
        <taxon>Bacteria</taxon>
        <taxon>Pseudomonadati</taxon>
        <taxon>Nitrospirota</taxon>
        <taxon>Nitrospiria</taxon>
        <taxon>Nitrospirales</taxon>
        <taxon>Nitrospiraceae</taxon>
        <taxon>Candidatus Nitrobium</taxon>
    </lineage>
</organism>
<dbReference type="Proteomes" id="UP000705867">
    <property type="component" value="Unassembled WGS sequence"/>
</dbReference>
<gene>
    <name evidence="1" type="ORF">K8I29_04055</name>
</gene>
<evidence type="ECO:0000313" key="1">
    <source>
        <dbReference type="EMBL" id="MBZ0155373.1"/>
    </source>
</evidence>
<comment type="caution">
    <text evidence="1">The sequence shown here is derived from an EMBL/GenBank/DDBJ whole genome shotgun (WGS) entry which is preliminary data.</text>
</comment>
<reference evidence="1" key="2">
    <citation type="submission" date="2021-08" db="EMBL/GenBank/DDBJ databases">
        <authorList>
            <person name="Dalcin Martins P."/>
        </authorList>
    </citation>
    <scope>NUCLEOTIDE SEQUENCE</scope>
    <source>
        <strain evidence="1">MAG_39</strain>
    </source>
</reference>
<protein>
    <submittedName>
        <fullName evidence="1">Type II toxin-antitoxin system VapB family antitoxin</fullName>
    </submittedName>
</protein>
<dbReference type="Pfam" id="PF09957">
    <property type="entry name" value="VapB_antitoxin"/>
    <property type="match status" value="1"/>
</dbReference>
<proteinExistence type="predicted"/>
<reference evidence="1" key="1">
    <citation type="journal article" date="2021" name="bioRxiv">
        <title>Unraveling nitrogen, sulfur and carbon metabolic pathways and microbial community transcriptional responses to substrate deprivation and toxicity stresses in a bioreactor mimicking anoxic brackish coastal sediment conditions.</title>
        <authorList>
            <person name="Martins P.D."/>
            <person name="Echeveste M.J."/>
            <person name="Arshad A."/>
            <person name="Kurth J."/>
            <person name="Ouboter H."/>
            <person name="Jetten M.S.M."/>
            <person name="Welte C.U."/>
        </authorList>
    </citation>
    <scope>NUCLEOTIDE SEQUENCE</scope>
    <source>
        <strain evidence="1">MAG_39</strain>
    </source>
</reference>
<accession>A0A953M1C2</accession>
<sequence>MKTTLNIPEDLLKEAMQVSKSRTKTEAVIEGLRELIRQRRIERILSSAGKMEFSDTWDAARHGR</sequence>
<dbReference type="EMBL" id="JAIOIV010000031">
    <property type="protein sequence ID" value="MBZ0155373.1"/>
    <property type="molecule type" value="Genomic_DNA"/>
</dbReference>
<evidence type="ECO:0000313" key="2">
    <source>
        <dbReference type="Proteomes" id="UP000705867"/>
    </source>
</evidence>
<name>A0A953M1C2_9BACT</name>